<dbReference type="Gramene" id="AUR62022594-RA">
    <property type="protein sequence ID" value="AUR62022594-RA:cds"/>
    <property type="gene ID" value="AUR62022594"/>
</dbReference>
<dbReference type="AlphaFoldDB" id="A0A803M2Z6"/>
<dbReference type="SUPFAM" id="SSF58038">
    <property type="entry name" value="SNARE fusion complex"/>
    <property type="match status" value="1"/>
</dbReference>
<evidence type="ECO:0000256" key="1">
    <source>
        <dbReference type="ARBA" id="ARBA00022927"/>
    </source>
</evidence>
<dbReference type="Gene3D" id="1.20.5.110">
    <property type="match status" value="1"/>
</dbReference>
<name>A0A803M2Z6_CHEQI</name>
<accession>A0A803M2Z6</accession>
<keyword evidence="4" id="KW-1185">Reference proteome</keyword>
<proteinExistence type="predicted"/>
<protein>
    <recommendedName>
        <fullName evidence="2">t-SNARE coiled-coil homology domain-containing protein</fullName>
    </recommendedName>
</protein>
<feature type="domain" description="T-SNARE coiled-coil homology" evidence="2">
    <location>
        <begin position="88"/>
        <end position="132"/>
    </location>
</feature>
<dbReference type="PROSITE" id="PS50192">
    <property type="entry name" value="T_SNARE"/>
    <property type="match status" value="1"/>
</dbReference>
<dbReference type="GO" id="GO:0015031">
    <property type="term" value="P:protein transport"/>
    <property type="evidence" value="ECO:0007669"/>
    <property type="project" value="UniProtKB-KW"/>
</dbReference>
<dbReference type="OMA" id="YDTDKHR"/>
<keyword evidence="1" id="KW-0813">Transport</keyword>
<reference evidence="3" key="2">
    <citation type="submission" date="2021-03" db="UniProtKB">
        <authorList>
            <consortium name="EnsemblPlants"/>
        </authorList>
    </citation>
    <scope>IDENTIFICATION</scope>
</reference>
<evidence type="ECO:0000313" key="4">
    <source>
        <dbReference type="Proteomes" id="UP000596660"/>
    </source>
</evidence>
<dbReference type="CDD" id="cd15841">
    <property type="entry name" value="SNARE_Qc"/>
    <property type="match status" value="1"/>
</dbReference>
<dbReference type="Proteomes" id="UP000596660">
    <property type="component" value="Unplaced"/>
</dbReference>
<organism evidence="3 4">
    <name type="scientific">Chenopodium quinoa</name>
    <name type="common">Quinoa</name>
    <dbReference type="NCBI Taxonomy" id="63459"/>
    <lineage>
        <taxon>Eukaryota</taxon>
        <taxon>Viridiplantae</taxon>
        <taxon>Streptophyta</taxon>
        <taxon>Embryophyta</taxon>
        <taxon>Tracheophyta</taxon>
        <taxon>Spermatophyta</taxon>
        <taxon>Magnoliopsida</taxon>
        <taxon>eudicotyledons</taxon>
        <taxon>Gunneridae</taxon>
        <taxon>Pentapetalae</taxon>
        <taxon>Caryophyllales</taxon>
        <taxon>Chenopodiaceae</taxon>
        <taxon>Chenopodioideae</taxon>
        <taxon>Atripliceae</taxon>
        <taxon>Chenopodium</taxon>
    </lineage>
</organism>
<dbReference type="EnsemblPlants" id="AUR62022594-RA">
    <property type="protein sequence ID" value="AUR62022594-RA:cds"/>
    <property type="gene ID" value="AUR62022594"/>
</dbReference>
<keyword evidence="1" id="KW-0653">Protein transport</keyword>
<sequence length="132" mass="15160">MSLVDIITRVDAICNKYDKYDVDKRREFDVSGEDAFARFYSEFQSNIDTAVEKSDAASSEKNRASAVALFAEVRRIKARLLEELPKLHKLAFKKDEGLDYIAEGLDSLKDMAQAMNEEIDRQEPLMDEMDKK</sequence>
<dbReference type="InterPro" id="IPR000727">
    <property type="entry name" value="T_SNARE_dom"/>
</dbReference>
<evidence type="ECO:0000259" key="2">
    <source>
        <dbReference type="PROSITE" id="PS50192"/>
    </source>
</evidence>
<reference evidence="3" key="1">
    <citation type="journal article" date="2017" name="Nature">
        <title>The genome of Chenopodium quinoa.</title>
        <authorList>
            <person name="Jarvis D.E."/>
            <person name="Ho Y.S."/>
            <person name="Lightfoot D.J."/>
            <person name="Schmoeckel S.M."/>
            <person name="Li B."/>
            <person name="Borm T.J.A."/>
            <person name="Ohyanagi H."/>
            <person name="Mineta K."/>
            <person name="Michell C.T."/>
            <person name="Saber N."/>
            <person name="Kharbatia N.M."/>
            <person name="Rupper R.R."/>
            <person name="Sharp A.R."/>
            <person name="Dally N."/>
            <person name="Boughton B.A."/>
            <person name="Woo Y.H."/>
            <person name="Gao G."/>
            <person name="Schijlen E.G.W.M."/>
            <person name="Guo X."/>
            <person name="Momin A.A."/>
            <person name="Negrao S."/>
            <person name="Al-Babili S."/>
            <person name="Gehring C."/>
            <person name="Roessner U."/>
            <person name="Jung C."/>
            <person name="Murphy K."/>
            <person name="Arold S.T."/>
            <person name="Gojobori T."/>
            <person name="van der Linden C.G."/>
            <person name="van Loo E.N."/>
            <person name="Jellen E.N."/>
            <person name="Maughan P.J."/>
            <person name="Tester M."/>
        </authorList>
    </citation>
    <scope>NUCLEOTIDE SEQUENCE [LARGE SCALE GENOMIC DNA]</scope>
    <source>
        <strain evidence="3">cv. PI 614886</strain>
    </source>
</reference>
<evidence type="ECO:0000313" key="3">
    <source>
        <dbReference type="EnsemblPlants" id="AUR62022594-RA:cds"/>
    </source>
</evidence>